<dbReference type="AlphaFoldDB" id="A0A1U8AZL0"/>
<dbReference type="Proteomes" id="UP000189703">
    <property type="component" value="Unplaced"/>
</dbReference>
<sequence length="512" mass="59320">MESRSNSSNHDNGSTSIEIVELDSGNEEAELKKKPENNDVYSLLQRGLRRKSKTVNGEREEQSQKVCIFRLPQGLADIDFKAHEPEIVSIGPFHRAKETLVEFQDHKWYFLDSLLQRSKDLSVYIEAMKIREMEAKKCYSERINMSSTEFVMMMLLDGGFIIELLHQVRGVTGMWDENNPLCAMPHLIPVIARDLLKLENQLPWFVLQDLFNLSKVTRDIDCDPLNLLALKFFNLFFPRPLDILKKSCKLDGRHLLELFHLSFGGLMMNHTVFRDPHSSDDSISYQDQSILQLQCVTQLQPSGIKFKPLKANSFLELNFRGPMHFKLVGQNWYQRPRFIDRLLFPSRLLLYVFLKMISYFRSGELQIPPITINEFTSTLLINCAAFEQHPGRYAHHCFTDYVAFMSCLINSSRDISILCVAGIISNFSESDRYVARLFNELGKNVGSKTRYSYLSGICTQVDTYYNSYPAMLRRTYFHSPWSYVSVFYAILLIGFTIVQTLYAVLSYLHRSN</sequence>
<dbReference type="Pfam" id="PF03140">
    <property type="entry name" value="DUF247"/>
    <property type="match status" value="1"/>
</dbReference>
<dbReference type="eggNOG" id="ENOG502QUEM">
    <property type="taxonomic scope" value="Eukaryota"/>
</dbReference>
<proteinExistence type="predicted"/>
<protein>
    <submittedName>
        <fullName evidence="2">UPF0481 protein At3g47200-like</fullName>
    </submittedName>
</protein>
<dbReference type="RefSeq" id="XP_010268966.1">
    <property type="nucleotide sequence ID" value="XM_010270664.2"/>
</dbReference>
<name>A0A1U8AZL0_NELNU</name>
<dbReference type="PANTHER" id="PTHR31170">
    <property type="entry name" value="BNAC04G53230D PROTEIN"/>
    <property type="match status" value="1"/>
</dbReference>
<dbReference type="PANTHER" id="PTHR31170:SF25">
    <property type="entry name" value="BNAA09G04570D PROTEIN"/>
    <property type="match status" value="1"/>
</dbReference>
<gene>
    <name evidence="2" type="primary">LOC104605776</name>
</gene>
<evidence type="ECO:0000313" key="2">
    <source>
        <dbReference type="RefSeq" id="XP_010268966.1"/>
    </source>
</evidence>
<dbReference type="OMA" id="HEIGRID"/>
<keyword evidence="1" id="KW-1185">Reference proteome</keyword>
<organism evidence="1 2">
    <name type="scientific">Nelumbo nucifera</name>
    <name type="common">Sacred lotus</name>
    <dbReference type="NCBI Taxonomy" id="4432"/>
    <lineage>
        <taxon>Eukaryota</taxon>
        <taxon>Viridiplantae</taxon>
        <taxon>Streptophyta</taxon>
        <taxon>Embryophyta</taxon>
        <taxon>Tracheophyta</taxon>
        <taxon>Spermatophyta</taxon>
        <taxon>Magnoliopsida</taxon>
        <taxon>Proteales</taxon>
        <taxon>Nelumbonaceae</taxon>
        <taxon>Nelumbo</taxon>
    </lineage>
</organism>
<dbReference type="GeneID" id="104605776"/>
<dbReference type="OrthoDB" id="1846188at2759"/>
<dbReference type="InterPro" id="IPR004158">
    <property type="entry name" value="DUF247_pln"/>
</dbReference>
<evidence type="ECO:0000313" key="1">
    <source>
        <dbReference type="Proteomes" id="UP000189703"/>
    </source>
</evidence>
<dbReference type="KEGG" id="nnu:104605776"/>
<reference evidence="2" key="1">
    <citation type="submission" date="2025-08" db="UniProtKB">
        <authorList>
            <consortium name="RefSeq"/>
        </authorList>
    </citation>
    <scope>IDENTIFICATION</scope>
</reference>
<accession>A0A1U8AZL0</accession>